<dbReference type="STRING" id="1157616.A0A1Z5TPH1"/>
<dbReference type="InterPro" id="IPR036458">
    <property type="entry name" value="Na:dicarbo_symporter_sf"/>
</dbReference>
<evidence type="ECO:0000256" key="3">
    <source>
        <dbReference type="ARBA" id="ARBA00022692"/>
    </source>
</evidence>
<feature type="transmembrane region" description="Helical" evidence="6">
    <location>
        <begin position="347"/>
        <end position="368"/>
    </location>
</feature>
<feature type="transmembrane region" description="Helical" evidence="6">
    <location>
        <begin position="40"/>
        <end position="64"/>
    </location>
</feature>
<evidence type="ECO:0000256" key="6">
    <source>
        <dbReference type="RuleBase" id="RU361216"/>
    </source>
</evidence>
<dbReference type="AlphaFoldDB" id="A0A1Z5TPH1"/>
<dbReference type="PRINTS" id="PR00173">
    <property type="entry name" value="EDTRNSPORT"/>
</dbReference>
<dbReference type="OrthoDB" id="5877963at2759"/>
<keyword evidence="4 6" id="KW-1133">Transmembrane helix</keyword>
<sequence length="495" mass="52795">MSKPNDTSSEEGTQVNLQQVQSAPAEIEKIPWTKRLWKSFLTPGSALQIIVAAILGVAIGIAVSATVSDVPEAAPVILEIPGDLWLRALKATVLPLIVTAIISAMQNLKAMTGGDGAKLARWTIGYYVCSTIVAIVQSMILVVHVWKPLMVEVSGAALEVDDEDTQESIDEGSQNQAHDIVVQVAQSFIPSNIVSAIANDELLSVLVTSVVVGLLIKGPDSSLLRAVKEVERIVGIVIAWLIKLAPIGVFFLILANLMTLNIEEIGINVGVLIGGAVCCMAIHIFVIIPIVFFAFTRQNPYSYWLKNSPAWITAWGSASSAATIPVTLRCVTARGVPQVVSRFTVPLGALINMDGTAIYFPLVVVFLATTQGMELNVGDYVIIVLLATLSSIATTPIPSASLVITIMIANSVGVPVTGMYAVVVAFDWFVDRFRTMTNVSGDMYAARVMHHVTKLSDDDAPDMGTYDAVDETMDKSGTDVAARIKYSIPGAGLST</sequence>
<evidence type="ECO:0000256" key="2">
    <source>
        <dbReference type="ARBA" id="ARBA00022448"/>
    </source>
</evidence>
<feature type="transmembrane region" description="Helical" evidence="6">
    <location>
        <begin position="84"/>
        <end position="104"/>
    </location>
</feature>
<dbReference type="Proteomes" id="UP000194280">
    <property type="component" value="Unassembled WGS sequence"/>
</dbReference>
<keyword evidence="2 6" id="KW-0813">Transport</keyword>
<comment type="caution">
    <text evidence="8">The sequence shown here is derived from an EMBL/GenBank/DDBJ whole genome shotgun (WGS) entry which is preliminary data.</text>
</comment>
<gene>
    <name evidence="8" type="ORF">BTJ68_02457</name>
</gene>
<dbReference type="PANTHER" id="PTHR11958">
    <property type="entry name" value="SODIUM/DICARBOXYLATE SYMPORTER-RELATED"/>
    <property type="match status" value="1"/>
</dbReference>
<dbReference type="InParanoid" id="A0A1Z5TPH1"/>
<keyword evidence="5 6" id="KW-0472">Membrane</keyword>
<comment type="subcellular location">
    <subcellularLocation>
        <location evidence="1 6">Membrane</location>
        <topology evidence="1 6">Multi-pass membrane protein</topology>
    </subcellularLocation>
</comment>
<dbReference type="GO" id="GO:0015175">
    <property type="term" value="F:neutral L-amino acid transmembrane transporter activity"/>
    <property type="evidence" value="ECO:0007669"/>
    <property type="project" value="TreeGrafter"/>
</dbReference>
<dbReference type="InterPro" id="IPR050746">
    <property type="entry name" value="DAACS"/>
</dbReference>
<dbReference type="GO" id="GO:0005886">
    <property type="term" value="C:plasma membrane"/>
    <property type="evidence" value="ECO:0007669"/>
    <property type="project" value="TreeGrafter"/>
</dbReference>
<dbReference type="EMBL" id="MUNK01000015">
    <property type="protein sequence ID" value="OTA37904.1"/>
    <property type="molecule type" value="Genomic_DNA"/>
</dbReference>
<evidence type="ECO:0000313" key="9">
    <source>
        <dbReference type="Proteomes" id="UP000194280"/>
    </source>
</evidence>
<protein>
    <recommendedName>
        <fullName evidence="6">Amino acid transporter</fullName>
    </recommendedName>
</protein>
<evidence type="ECO:0000256" key="4">
    <source>
        <dbReference type="ARBA" id="ARBA00022989"/>
    </source>
</evidence>
<dbReference type="GO" id="GO:0005313">
    <property type="term" value="F:L-glutamate transmembrane transporter activity"/>
    <property type="evidence" value="ECO:0007669"/>
    <property type="project" value="TreeGrafter"/>
</dbReference>
<dbReference type="GO" id="GO:0015501">
    <property type="term" value="F:glutamate:sodium symporter activity"/>
    <property type="evidence" value="ECO:0007669"/>
    <property type="project" value="TreeGrafter"/>
</dbReference>
<dbReference type="Pfam" id="PF00375">
    <property type="entry name" value="SDF"/>
    <property type="match status" value="1"/>
</dbReference>
<proteinExistence type="inferred from homology"/>
<keyword evidence="3 6" id="KW-0812">Transmembrane</keyword>
<accession>A0A1Z5TPH1</accession>
<evidence type="ECO:0000256" key="7">
    <source>
        <dbReference type="SAM" id="MobiDB-lite"/>
    </source>
</evidence>
<feature type="region of interest" description="Disordered" evidence="7">
    <location>
        <begin position="1"/>
        <end position="20"/>
    </location>
</feature>
<dbReference type="InterPro" id="IPR001991">
    <property type="entry name" value="Na-dicarboxylate_symporter"/>
</dbReference>
<dbReference type="SUPFAM" id="SSF118215">
    <property type="entry name" value="Proton glutamate symport protein"/>
    <property type="match status" value="1"/>
</dbReference>
<keyword evidence="6" id="KW-0769">Symport</keyword>
<keyword evidence="9" id="KW-1185">Reference proteome</keyword>
<feature type="transmembrane region" description="Helical" evidence="6">
    <location>
        <begin position="233"/>
        <end position="257"/>
    </location>
</feature>
<feature type="transmembrane region" description="Helical" evidence="6">
    <location>
        <begin position="124"/>
        <end position="146"/>
    </location>
</feature>
<dbReference type="Gene3D" id="1.10.3860.10">
    <property type="entry name" value="Sodium:dicarboxylate symporter"/>
    <property type="match status" value="1"/>
</dbReference>
<feature type="transmembrane region" description="Helical" evidence="6">
    <location>
        <begin position="269"/>
        <end position="295"/>
    </location>
</feature>
<evidence type="ECO:0000256" key="5">
    <source>
        <dbReference type="ARBA" id="ARBA00023136"/>
    </source>
</evidence>
<feature type="transmembrane region" description="Helical" evidence="6">
    <location>
        <begin position="380"/>
        <end position="397"/>
    </location>
</feature>
<evidence type="ECO:0000313" key="8">
    <source>
        <dbReference type="EMBL" id="OTA37904.1"/>
    </source>
</evidence>
<feature type="transmembrane region" description="Helical" evidence="6">
    <location>
        <begin position="403"/>
        <end position="430"/>
    </location>
</feature>
<dbReference type="VEuPathDB" id="FungiDB:BTJ68_02457"/>
<comment type="similarity">
    <text evidence="6">Belongs to the dicarboxylate/amino acid:cation symporter (DAACS) (TC 2.A.23) family.</text>
</comment>
<evidence type="ECO:0000256" key="1">
    <source>
        <dbReference type="ARBA" id="ARBA00004141"/>
    </source>
</evidence>
<reference evidence="8 9" key="1">
    <citation type="submission" date="2017-01" db="EMBL/GenBank/DDBJ databases">
        <title>The recent genome duplication of the halophilic yeast Hortaea werneckii: insights from long-read sequencing.</title>
        <authorList>
            <person name="Sinha S."/>
            <person name="Flibotte S."/>
            <person name="Neira M."/>
            <person name="Lenassi M."/>
            <person name="Gostincar C."/>
            <person name="Stajich J.E."/>
            <person name="Nislow C.E."/>
        </authorList>
    </citation>
    <scope>NUCLEOTIDE SEQUENCE [LARGE SCALE GENOMIC DNA]</scope>
    <source>
        <strain evidence="8 9">EXF-2000</strain>
    </source>
</reference>
<dbReference type="PANTHER" id="PTHR11958:SF63">
    <property type="entry name" value="AMINO ACID TRANSPORTER"/>
    <property type="match status" value="1"/>
</dbReference>
<organism evidence="8 9">
    <name type="scientific">Hortaea werneckii EXF-2000</name>
    <dbReference type="NCBI Taxonomy" id="1157616"/>
    <lineage>
        <taxon>Eukaryota</taxon>
        <taxon>Fungi</taxon>
        <taxon>Dikarya</taxon>
        <taxon>Ascomycota</taxon>
        <taxon>Pezizomycotina</taxon>
        <taxon>Dothideomycetes</taxon>
        <taxon>Dothideomycetidae</taxon>
        <taxon>Mycosphaerellales</taxon>
        <taxon>Teratosphaeriaceae</taxon>
        <taxon>Hortaea</taxon>
    </lineage>
</organism>
<name>A0A1Z5TPH1_HORWE</name>